<feature type="region of interest" description="Disordered" evidence="2">
    <location>
        <begin position="690"/>
        <end position="713"/>
    </location>
</feature>
<dbReference type="InterPro" id="IPR017884">
    <property type="entry name" value="SANT_dom"/>
</dbReference>
<name>A0A8H5M3A2_9AGAR</name>
<feature type="compositionally biased region" description="Basic and acidic residues" evidence="2">
    <location>
        <begin position="147"/>
        <end position="159"/>
    </location>
</feature>
<feature type="compositionally biased region" description="Basic residues" evidence="2">
    <location>
        <begin position="296"/>
        <end position="309"/>
    </location>
</feature>
<dbReference type="OrthoDB" id="10258692at2759"/>
<feature type="region of interest" description="Disordered" evidence="2">
    <location>
        <begin position="1211"/>
        <end position="1251"/>
    </location>
</feature>
<comment type="caution">
    <text evidence="4">The sequence shown here is derived from an EMBL/GenBank/DDBJ whole genome shotgun (WGS) entry which is preliminary data.</text>
</comment>
<feature type="region of interest" description="Disordered" evidence="2">
    <location>
        <begin position="508"/>
        <end position="552"/>
    </location>
</feature>
<feature type="region of interest" description="Disordered" evidence="2">
    <location>
        <begin position="1269"/>
        <end position="1295"/>
    </location>
</feature>
<evidence type="ECO:0000256" key="1">
    <source>
        <dbReference type="SAM" id="Coils"/>
    </source>
</evidence>
<proteinExistence type="predicted"/>
<dbReference type="PROSITE" id="PS51293">
    <property type="entry name" value="SANT"/>
    <property type="match status" value="1"/>
</dbReference>
<feature type="compositionally biased region" description="Low complexity" evidence="2">
    <location>
        <begin position="368"/>
        <end position="377"/>
    </location>
</feature>
<evidence type="ECO:0000259" key="3">
    <source>
        <dbReference type="PROSITE" id="PS51293"/>
    </source>
</evidence>
<dbReference type="Pfam" id="PF00249">
    <property type="entry name" value="Myb_DNA-binding"/>
    <property type="match status" value="2"/>
</dbReference>
<dbReference type="CDD" id="cd00167">
    <property type="entry name" value="SANT"/>
    <property type="match status" value="2"/>
</dbReference>
<gene>
    <name evidence="4" type="ORF">D9615_005908</name>
</gene>
<feature type="compositionally biased region" description="Low complexity" evidence="2">
    <location>
        <begin position="392"/>
        <end position="409"/>
    </location>
</feature>
<feature type="domain" description="SANT" evidence="3">
    <location>
        <begin position="858"/>
        <end position="909"/>
    </location>
</feature>
<feature type="compositionally biased region" description="Low complexity" evidence="2">
    <location>
        <begin position="1211"/>
        <end position="1224"/>
    </location>
</feature>
<dbReference type="GO" id="GO:0005654">
    <property type="term" value="C:nucleoplasm"/>
    <property type="evidence" value="ECO:0007669"/>
    <property type="project" value="UniProtKB-ARBA"/>
</dbReference>
<dbReference type="EMBL" id="JAACJP010000017">
    <property type="protein sequence ID" value="KAF5379192.1"/>
    <property type="molecule type" value="Genomic_DNA"/>
</dbReference>
<feature type="region of interest" description="Disordered" evidence="2">
    <location>
        <begin position="1"/>
        <end position="192"/>
    </location>
</feature>
<dbReference type="Gene3D" id="1.10.10.60">
    <property type="entry name" value="Homeodomain-like"/>
    <property type="match status" value="1"/>
</dbReference>
<feature type="region of interest" description="Disordered" evidence="2">
    <location>
        <begin position="1313"/>
        <end position="1334"/>
    </location>
</feature>
<feature type="compositionally biased region" description="Basic and acidic residues" evidence="2">
    <location>
        <begin position="433"/>
        <end position="442"/>
    </location>
</feature>
<reference evidence="4 5" key="1">
    <citation type="journal article" date="2020" name="ISME J.">
        <title>Uncovering the hidden diversity of litter-decomposition mechanisms in mushroom-forming fungi.</title>
        <authorList>
            <person name="Floudas D."/>
            <person name="Bentzer J."/>
            <person name="Ahren D."/>
            <person name="Johansson T."/>
            <person name="Persson P."/>
            <person name="Tunlid A."/>
        </authorList>
    </citation>
    <scope>NUCLEOTIDE SEQUENCE [LARGE SCALE GENOMIC DNA]</scope>
    <source>
        <strain evidence="4 5">CBS 661.87</strain>
    </source>
</reference>
<dbReference type="GO" id="GO:0000785">
    <property type="term" value="C:chromatin"/>
    <property type="evidence" value="ECO:0007669"/>
    <property type="project" value="TreeGrafter"/>
</dbReference>
<dbReference type="SMART" id="SM00717">
    <property type="entry name" value="SANT"/>
    <property type="match status" value="2"/>
</dbReference>
<protein>
    <recommendedName>
        <fullName evidence="3">SANT domain-containing protein</fullName>
    </recommendedName>
</protein>
<dbReference type="InterPro" id="IPR051571">
    <property type="entry name" value="N-CoR_corepressor"/>
</dbReference>
<organism evidence="4 5">
    <name type="scientific">Tricholomella constricta</name>
    <dbReference type="NCBI Taxonomy" id="117010"/>
    <lineage>
        <taxon>Eukaryota</taxon>
        <taxon>Fungi</taxon>
        <taxon>Dikarya</taxon>
        <taxon>Basidiomycota</taxon>
        <taxon>Agaricomycotina</taxon>
        <taxon>Agaricomycetes</taxon>
        <taxon>Agaricomycetidae</taxon>
        <taxon>Agaricales</taxon>
        <taxon>Tricholomatineae</taxon>
        <taxon>Lyophyllaceae</taxon>
        <taxon>Tricholomella</taxon>
    </lineage>
</organism>
<feature type="region of interest" description="Disordered" evidence="2">
    <location>
        <begin position="615"/>
        <end position="646"/>
    </location>
</feature>
<feature type="compositionally biased region" description="Low complexity" evidence="2">
    <location>
        <begin position="275"/>
        <end position="295"/>
    </location>
</feature>
<feature type="region of interest" description="Disordered" evidence="2">
    <location>
        <begin position="205"/>
        <end position="468"/>
    </location>
</feature>
<dbReference type="GO" id="GO:0032991">
    <property type="term" value="C:protein-containing complex"/>
    <property type="evidence" value="ECO:0007669"/>
    <property type="project" value="UniProtKB-ARBA"/>
</dbReference>
<dbReference type="InterPro" id="IPR001005">
    <property type="entry name" value="SANT/Myb"/>
</dbReference>
<evidence type="ECO:0000313" key="4">
    <source>
        <dbReference type="EMBL" id="KAF5379192.1"/>
    </source>
</evidence>
<feature type="compositionally biased region" description="Polar residues" evidence="2">
    <location>
        <begin position="260"/>
        <end position="274"/>
    </location>
</feature>
<feature type="compositionally biased region" description="Pro residues" evidence="2">
    <location>
        <begin position="622"/>
        <end position="643"/>
    </location>
</feature>
<feature type="coiled-coil region" evidence="1">
    <location>
        <begin position="726"/>
        <end position="753"/>
    </location>
</feature>
<keyword evidence="5" id="KW-1185">Reference proteome</keyword>
<feature type="region of interest" description="Disordered" evidence="2">
    <location>
        <begin position="566"/>
        <end position="593"/>
    </location>
</feature>
<keyword evidence="1" id="KW-0175">Coiled coil</keyword>
<accession>A0A8H5M3A2</accession>
<dbReference type="SUPFAM" id="SSF46689">
    <property type="entry name" value="Homeodomain-like"/>
    <property type="match status" value="2"/>
</dbReference>
<feature type="compositionally biased region" description="Low complexity" evidence="2">
    <location>
        <begin position="340"/>
        <end position="359"/>
    </location>
</feature>
<feature type="region of interest" description="Disordered" evidence="2">
    <location>
        <begin position="943"/>
        <end position="1087"/>
    </location>
</feature>
<dbReference type="PANTHER" id="PTHR13992:SF39">
    <property type="entry name" value="SMRTER, ISOFORM G"/>
    <property type="match status" value="1"/>
</dbReference>
<evidence type="ECO:0000256" key="2">
    <source>
        <dbReference type="SAM" id="MobiDB-lite"/>
    </source>
</evidence>
<dbReference type="GO" id="GO:0006357">
    <property type="term" value="P:regulation of transcription by RNA polymerase II"/>
    <property type="evidence" value="ECO:0007669"/>
    <property type="project" value="TreeGrafter"/>
</dbReference>
<feature type="compositionally biased region" description="Basic residues" evidence="2">
    <location>
        <begin position="1039"/>
        <end position="1048"/>
    </location>
</feature>
<dbReference type="Gene3D" id="1.20.58.1880">
    <property type="match status" value="1"/>
</dbReference>
<feature type="compositionally biased region" description="Pro residues" evidence="2">
    <location>
        <begin position="1242"/>
        <end position="1251"/>
    </location>
</feature>
<feature type="compositionally biased region" description="Basic and acidic residues" evidence="2">
    <location>
        <begin position="92"/>
        <end position="103"/>
    </location>
</feature>
<dbReference type="InterPro" id="IPR009057">
    <property type="entry name" value="Homeodomain-like_sf"/>
</dbReference>
<feature type="region of interest" description="Disordered" evidence="2">
    <location>
        <begin position="1132"/>
        <end position="1175"/>
    </location>
</feature>
<sequence>MSSGGYDGLHPSSSYGHGDSWRPSGSSASVYDRPNYYHGRRRSPSPSRRYVPYDAYYPPENSYRPNSYRPDDDNAYYSRSPSPDHYSRTYSRHPETETWERPEPWGSVPAPWEDLTMGPASPTSSSSKARRDSMLATRMFEPSDAWKQNHVDRPPRMEPTRPLSIDRYIGDPLGPRTPNPYVPTATLGTPNSFAAPNVYPMGDRYRPAQPYRDSYGLVPRADSYRPGWSPSSPTGRDARRWTPNMSSEEKSIRTALRFSNLRSRQVSGPGSNIDSGSPRRSSPNRPGNSQETRSQSRSRRSSSRGRHSQSRSLSRGDRSPSRGRRSLSRGDRSVSRGRRSPASAARVTSSSSAEKSATSGKFSWDRPAAASGTASSAKTRPAKALAQPLQKSSWTRSASRSSIASTHASDGALSPLPQTQLIAKEPVTSLTRDSADVKHDTEQEVNSTDVEMAPPSSLPSPAAPKSEITDVKAEHQMVEREKELTTLHRLPSDAIPLKAPLVFTRVGPKVGGVLPSPPSRKSRSTPAPVQKSDEANGIVEPAVLDKQSGLGSPKLNISVESTFQVPEKTVPSDADSPQVPASAPTPAAPLNEQKLNAMQNDSSVEMRRELPSDVPAVATLPTPVPTPQPPQLRETPPSPPLPESIPTEAKSIRDALRIVVMTRLLCDRQTREERVNPVLLSNLSLAGQFDEARPSTTPEEVFEEITQGPRHKEREERFGLIKGSLAERFKERQNHLSEKVQRLKEEYISLHERWVAHCALLDEQSKPVVPETEAVQPSGRTTRRSTANLGDAVRSDLEMEQIIASLGNDEATDPNHLSLRNLATIPDMVSVTHGTIGYFFDDTNHLVENPSEYYGPHTGIHDWTEQEKEIFLDKFAAHPKQFGMVAEHLSNKTASQCVDYYYLHKKKHIDFRKVISLYAPNKRKRRGMGKKKGNALLADIRQHDAEVQGQLRSPKASGRGRGRKPMLPPELKEPKRLAPSRRRTQLDLTPSAGSATPTPEPEARRRGRRSAAASASRTVSVSLEEAEDEAAEEAERPAKRAKRARKVKSAAVVNDEPSTPEPKLTDQTESISRRKSGTSSAQWSEEDKTHFLTLLGQHGDDFKRIAASMPNKTTIQVSNYYKANADELDLEKVAAGAPKRSPTPDTEKETPLPESAVSTPDPMASLAPDQPQVHTNGVFSRTTHEASHQDADASMRWTPSLYVRNPADAISSASASSSRPLSPSHIRYPYPVANGRSSGPYPSHPMPPPYAPPPPVPYTYPPYSAPRYPQYDTTPIAPHPLSRMPPHPYMPDPMSAPARRMSAAVLVPPMRARENPYPVLPPPGPPYHYSLESS</sequence>
<dbReference type="PANTHER" id="PTHR13992">
    <property type="entry name" value="NUCLEAR RECEPTOR CO-REPRESSOR RELATED NCOR"/>
    <property type="match status" value="1"/>
</dbReference>
<evidence type="ECO:0000313" key="5">
    <source>
        <dbReference type="Proteomes" id="UP000565441"/>
    </source>
</evidence>
<dbReference type="Proteomes" id="UP000565441">
    <property type="component" value="Unassembled WGS sequence"/>
</dbReference>